<evidence type="ECO:0000313" key="9">
    <source>
        <dbReference type="EMBL" id="WNC12258.1"/>
    </source>
</evidence>
<dbReference type="Pfam" id="PF02785">
    <property type="entry name" value="Biotin_carb_C"/>
    <property type="match status" value="1"/>
</dbReference>
<dbReference type="Gene3D" id="3.30.470.20">
    <property type="entry name" value="ATP-grasp fold, B domain"/>
    <property type="match status" value="1"/>
</dbReference>
<evidence type="ECO:0000313" key="10">
    <source>
        <dbReference type="Proteomes" id="UP001256827"/>
    </source>
</evidence>
<dbReference type="Proteomes" id="UP001256827">
    <property type="component" value="Chromosome"/>
</dbReference>
<dbReference type="PANTHER" id="PTHR18866:SF33">
    <property type="entry name" value="METHYLCROTONOYL-COA CARBOXYLASE SUBUNIT ALPHA, MITOCHONDRIAL-RELATED"/>
    <property type="match status" value="1"/>
</dbReference>
<dbReference type="InterPro" id="IPR005481">
    <property type="entry name" value="BC-like_N"/>
</dbReference>
<dbReference type="PROSITE" id="PS00867">
    <property type="entry name" value="CPSASE_2"/>
    <property type="match status" value="1"/>
</dbReference>
<keyword evidence="5" id="KW-0092">Biotin</keyword>
<keyword evidence="3 6" id="KW-0547">Nucleotide-binding</keyword>
<protein>
    <recommendedName>
        <fullName evidence="1">biotin carboxylase</fullName>
        <ecNumber evidence="1">6.3.4.14</ecNumber>
    </recommendedName>
</protein>
<dbReference type="InterPro" id="IPR011054">
    <property type="entry name" value="Rudment_hybrid_motif"/>
</dbReference>
<dbReference type="SUPFAM" id="SSF51246">
    <property type="entry name" value="Rudiment single hybrid motif"/>
    <property type="match status" value="1"/>
</dbReference>
<evidence type="ECO:0000256" key="2">
    <source>
        <dbReference type="ARBA" id="ARBA00022598"/>
    </source>
</evidence>
<name>A0ABY9SX18_BREBE</name>
<organism evidence="9 10">
    <name type="scientific">Brevibacillus brevis</name>
    <name type="common">Bacillus brevis</name>
    <dbReference type="NCBI Taxonomy" id="1393"/>
    <lineage>
        <taxon>Bacteria</taxon>
        <taxon>Bacillati</taxon>
        <taxon>Bacillota</taxon>
        <taxon>Bacilli</taxon>
        <taxon>Bacillales</taxon>
        <taxon>Paenibacillaceae</taxon>
        <taxon>Brevibacillus</taxon>
    </lineage>
</organism>
<dbReference type="EMBL" id="CP134050">
    <property type="protein sequence ID" value="WNC12258.1"/>
    <property type="molecule type" value="Genomic_DNA"/>
</dbReference>
<dbReference type="GO" id="GO:0003989">
    <property type="term" value="F:acetyl-CoA carboxylase activity"/>
    <property type="evidence" value="ECO:0007669"/>
    <property type="project" value="UniProtKB-EC"/>
</dbReference>
<keyword evidence="2 9" id="KW-0436">Ligase</keyword>
<evidence type="ECO:0000256" key="6">
    <source>
        <dbReference type="PROSITE-ProRule" id="PRU00409"/>
    </source>
</evidence>
<dbReference type="NCBIfam" id="NF006367">
    <property type="entry name" value="PRK08591.1"/>
    <property type="match status" value="1"/>
</dbReference>
<keyword evidence="10" id="KW-1185">Reference proteome</keyword>
<dbReference type="PROSITE" id="PS00866">
    <property type="entry name" value="CPSASE_1"/>
    <property type="match status" value="1"/>
</dbReference>
<dbReference type="SUPFAM" id="SSF56059">
    <property type="entry name" value="Glutathione synthetase ATP-binding domain-like"/>
    <property type="match status" value="1"/>
</dbReference>
<dbReference type="InterPro" id="IPR016185">
    <property type="entry name" value="PreATP-grasp_dom_sf"/>
</dbReference>
<dbReference type="InterPro" id="IPR005479">
    <property type="entry name" value="CPAse_ATP-bd"/>
</dbReference>
<evidence type="ECO:0000256" key="4">
    <source>
        <dbReference type="ARBA" id="ARBA00022840"/>
    </source>
</evidence>
<dbReference type="InterPro" id="IPR011764">
    <property type="entry name" value="Biotin_carboxylation_dom"/>
</dbReference>
<evidence type="ECO:0000256" key="3">
    <source>
        <dbReference type="ARBA" id="ARBA00022741"/>
    </source>
</evidence>
<evidence type="ECO:0000259" key="8">
    <source>
        <dbReference type="PROSITE" id="PS50979"/>
    </source>
</evidence>
<sequence length="454" mass="49772">MSDFKKVLIANRGEIARRIIRTCRRLSIPTVAVYSDADRDALFVREADEAVAIGPALVKKSYLDMENIIRAAKETGADAIHPGYGFLAENSAFAERCVAEGITFIGPSASVIRLMGDKIEARRQMKAAGVAIVPGVDGALSSVEEAIQAAQEIGYPVMLKASAGGGGIGMQVVSSDDELEKAFASTAQRAGSYFGDDTLFLEKFIAAPRHIEVQIAADQHGNVVHLWERECSVQRRNQKIIEEAPSPFLDESRREALCQAAVRGARSIGYTNVGTMEFIVDEQGQFYFLEMNTRIQVEHPVTEEIAGVDLVEWQLRIAEGRPLQREALPSAPQGHAIECRVYAEDPRTFMPSPGKIETLRLPDGVRLEFAVTEGDQVTPFYDPMIGKIIAHGANRPEAIRKMKEALGRCVVSGIKHNIPLLVNVMDHPDFQAGAYTTKFVETVLKDCGQGEMRT</sequence>
<dbReference type="SUPFAM" id="SSF52440">
    <property type="entry name" value="PreATP-grasp domain"/>
    <property type="match status" value="1"/>
</dbReference>
<feature type="domain" description="Biotin carboxylation" evidence="8">
    <location>
        <begin position="3"/>
        <end position="445"/>
    </location>
</feature>
<evidence type="ECO:0000256" key="1">
    <source>
        <dbReference type="ARBA" id="ARBA00013263"/>
    </source>
</evidence>
<dbReference type="Pfam" id="PF02786">
    <property type="entry name" value="CPSase_L_D2"/>
    <property type="match status" value="1"/>
</dbReference>
<evidence type="ECO:0000259" key="7">
    <source>
        <dbReference type="PROSITE" id="PS50975"/>
    </source>
</evidence>
<feature type="domain" description="ATP-grasp" evidence="7">
    <location>
        <begin position="122"/>
        <end position="319"/>
    </location>
</feature>
<dbReference type="PROSITE" id="PS50975">
    <property type="entry name" value="ATP_GRASP"/>
    <property type="match status" value="1"/>
</dbReference>
<dbReference type="SMART" id="SM00878">
    <property type="entry name" value="Biotin_carb_C"/>
    <property type="match status" value="1"/>
</dbReference>
<dbReference type="InterPro" id="IPR011761">
    <property type="entry name" value="ATP-grasp"/>
</dbReference>
<dbReference type="EC" id="6.3.4.14" evidence="1"/>
<proteinExistence type="predicted"/>
<dbReference type="Pfam" id="PF00289">
    <property type="entry name" value="Biotin_carb_N"/>
    <property type="match status" value="1"/>
</dbReference>
<dbReference type="InterPro" id="IPR005482">
    <property type="entry name" value="Biotin_COase_C"/>
</dbReference>
<reference evidence="9 10" key="1">
    <citation type="submission" date="2023-09" db="EMBL/GenBank/DDBJ databases">
        <title>Complete Genome and Methylome dissection of Bacillus brevis NEB573 original source of BbsI restriction endonuclease.</title>
        <authorList>
            <person name="Fomenkov A."/>
            <person name="Roberts R.D."/>
        </authorList>
    </citation>
    <scope>NUCLEOTIDE SEQUENCE [LARGE SCALE GENOMIC DNA]</scope>
    <source>
        <strain evidence="9 10">NEB573</strain>
    </source>
</reference>
<dbReference type="PANTHER" id="PTHR18866">
    <property type="entry name" value="CARBOXYLASE:PYRUVATE/ACETYL-COA/PROPIONYL-COA CARBOXYLASE"/>
    <property type="match status" value="1"/>
</dbReference>
<accession>A0ABY9SX18</accession>
<gene>
    <name evidence="9" type="ORF">RGB73_16075</name>
</gene>
<dbReference type="PROSITE" id="PS50979">
    <property type="entry name" value="BC"/>
    <property type="match status" value="1"/>
</dbReference>
<keyword evidence="4 6" id="KW-0067">ATP-binding</keyword>
<evidence type="ECO:0000256" key="5">
    <source>
        <dbReference type="ARBA" id="ARBA00023267"/>
    </source>
</evidence>
<dbReference type="RefSeq" id="WP_310763530.1">
    <property type="nucleotide sequence ID" value="NZ_CP134050.1"/>
</dbReference>
<dbReference type="InterPro" id="IPR050856">
    <property type="entry name" value="Biotin_carboxylase_complex"/>
</dbReference>